<keyword evidence="2" id="KW-1185">Reference proteome</keyword>
<accession>A0A1H4JWF3</accession>
<dbReference type="Pfam" id="PF01126">
    <property type="entry name" value="Heme_oxygenase"/>
    <property type="match status" value="1"/>
</dbReference>
<sequence>MPTPHQTSTTPTLLQDLRTGTATLHVALEQRLPFFCAQLDAAWYQRLIQAYYGFYQPLEAALHASGLIPQGYDTQQRLKTPTLFADLRALGLDAASIKALPRCEHLPPLVSAGACLGVLYVLEGATLGGQILRREMARRLDLDADNGGAFLDVYGAATGRRWKDFLDYLGRMPDDASTRRHVVSAAQSTFACFERWLDRREVLL</sequence>
<dbReference type="CDD" id="cd19166">
    <property type="entry name" value="HemeO-bac"/>
    <property type="match status" value="1"/>
</dbReference>
<name>A0A1H4JWF3_9PSED</name>
<gene>
    <name evidence="1" type="ORF">SAMN05216178_0831</name>
</gene>
<dbReference type="EMBL" id="FNTJ01000001">
    <property type="protein sequence ID" value="SEB50619.1"/>
    <property type="molecule type" value="Genomic_DNA"/>
</dbReference>
<dbReference type="RefSeq" id="WP_092310201.1">
    <property type="nucleotide sequence ID" value="NZ_FNTJ01000001.1"/>
</dbReference>
<dbReference type="Gene3D" id="1.20.910.10">
    <property type="entry name" value="Heme oxygenase-like"/>
    <property type="match status" value="1"/>
</dbReference>
<dbReference type="GO" id="GO:0006788">
    <property type="term" value="P:heme oxidation"/>
    <property type="evidence" value="ECO:0007669"/>
    <property type="project" value="InterPro"/>
</dbReference>
<organism evidence="1 2">
    <name type="scientific">Pseudomonas saponiphila</name>
    <dbReference type="NCBI Taxonomy" id="556534"/>
    <lineage>
        <taxon>Bacteria</taxon>
        <taxon>Pseudomonadati</taxon>
        <taxon>Pseudomonadota</taxon>
        <taxon>Gammaproteobacteria</taxon>
        <taxon>Pseudomonadales</taxon>
        <taxon>Pseudomonadaceae</taxon>
        <taxon>Pseudomonas</taxon>
    </lineage>
</organism>
<dbReference type="InterPro" id="IPR016084">
    <property type="entry name" value="Haem_Oase-like_multi-hlx"/>
</dbReference>
<protein>
    <submittedName>
        <fullName evidence="1">Heme oxygenase</fullName>
    </submittedName>
</protein>
<evidence type="ECO:0000313" key="2">
    <source>
        <dbReference type="Proteomes" id="UP000198982"/>
    </source>
</evidence>
<reference evidence="2" key="1">
    <citation type="submission" date="2016-10" db="EMBL/GenBank/DDBJ databases">
        <authorList>
            <person name="Varghese N."/>
            <person name="Submissions S."/>
        </authorList>
    </citation>
    <scope>NUCLEOTIDE SEQUENCE [LARGE SCALE GENOMIC DNA]</scope>
    <source>
        <strain evidence="2">DSM 9751</strain>
    </source>
</reference>
<dbReference type="SUPFAM" id="SSF48613">
    <property type="entry name" value="Heme oxygenase-like"/>
    <property type="match status" value="1"/>
</dbReference>
<proteinExistence type="predicted"/>
<evidence type="ECO:0000313" key="1">
    <source>
        <dbReference type="EMBL" id="SEB50619.1"/>
    </source>
</evidence>
<dbReference type="InterPro" id="IPR016053">
    <property type="entry name" value="Haem_Oase-like"/>
</dbReference>
<dbReference type="AlphaFoldDB" id="A0A1H4JWF3"/>
<dbReference type="Proteomes" id="UP000198982">
    <property type="component" value="Unassembled WGS sequence"/>
</dbReference>
<dbReference type="GO" id="GO:0004392">
    <property type="term" value="F:heme oxygenase (decyclizing) activity"/>
    <property type="evidence" value="ECO:0007669"/>
    <property type="project" value="InterPro"/>
</dbReference>